<dbReference type="GO" id="GO:0005524">
    <property type="term" value="F:ATP binding"/>
    <property type="evidence" value="ECO:0007669"/>
    <property type="project" value="UniProtKB-KW"/>
</dbReference>
<reference evidence="7 8" key="1">
    <citation type="submission" date="2019-10" db="EMBL/GenBank/DDBJ databases">
        <title>Epibacterium sp. nov., isolated from seawater.</title>
        <authorList>
            <person name="Zhang X."/>
            <person name="Li N."/>
        </authorList>
    </citation>
    <scope>NUCLEOTIDE SEQUENCE [LARGE SCALE GENOMIC DNA]</scope>
    <source>
        <strain evidence="7 8">SM1969</strain>
    </source>
</reference>
<evidence type="ECO:0000256" key="5">
    <source>
        <dbReference type="ARBA" id="ARBA00022840"/>
    </source>
</evidence>
<evidence type="ECO:0000256" key="1">
    <source>
        <dbReference type="ARBA" id="ARBA00010688"/>
    </source>
</evidence>
<evidence type="ECO:0000256" key="3">
    <source>
        <dbReference type="ARBA" id="ARBA00022741"/>
    </source>
</evidence>
<evidence type="ECO:0000256" key="4">
    <source>
        <dbReference type="ARBA" id="ARBA00022777"/>
    </source>
</evidence>
<dbReference type="CDD" id="cd01167">
    <property type="entry name" value="bac_FRK"/>
    <property type="match status" value="1"/>
</dbReference>
<dbReference type="PANTHER" id="PTHR43085:SF1">
    <property type="entry name" value="PSEUDOURIDINE KINASE-RELATED"/>
    <property type="match status" value="1"/>
</dbReference>
<keyword evidence="5" id="KW-0067">ATP-binding</keyword>
<dbReference type="EMBL" id="WIXK01000006">
    <property type="protein sequence ID" value="MQY43609.1"/>
    <property type="molecule type" value="Genomic_DNA"/>
</dbReference>
<dbReference type="Proteomes" id="UP000436694">
    <property type="component" value="Unassembled WGS sequence"/>
</dbReference>
<dbReference type="InterPro" id="IPR002173">
    <property type="entry name" value="Carboh/pur_kinase_PfkB_CS"/>
</dbReference>
<comment type="caution">
    <text evidence="7">The sequence shown here is derived from an EMBL/GenBank/DDBJ whole genome shotgun (WGS) entry which is preliminary data.</text>
</comment>
<dbReference type="PANTHER" id="PTHR43085">
    <property type="entry name" value="HEXOKINASE FAMILY MEMBER"/>
    <property type="match status" value="1"/>
</dbReference>
<dbReference type="InterPro" id="IPR050306">
    <property type="entry name" value="PfkB_Carbo_kinase"/>
</dbReference>
<feature type="domain" description="Carbohydrate kinase PfkB" evidence="6">
    <location>
        <begin position="2"/>
        <end position="303"/>
    </location>
</feature>
<name>A0A844AN33_9RHOB</name>
<keyword evidence="4 7" id="KW-0418">Kinase</keyword>
<sequence length="310" mass="33112">MILCCGEALIDMIPEPTLTGAEGFVPHCGGAVLNTAVALGRLGVASGLFTALSEDMFGQQLAAHLRASNVDLSFVAHSSRPSTLAFVTLVRGQANYSFMDENSAGRMLDLSDLPTVPNDVSTLFFGGISLAVEPGAETYATLLEREHHGRVVMLDPNIREKFIPDQNRYRARLKGMLAKTDILKVSDEDLDWMLPDARPYSEKIAQLMEQGPGVVVMTRGADGVIGVLSDGSEIHVAAEVVEVADTVGAGDTFNAGFLTTLNENGYLDAQTFSKLGPDALRQALEFASKVAAITVSRKGANPPWAQDVMN</sequence>
<organism evidence="7 8">
    <name type="scientific">Tritonibacter aquimaris</name>
    <dbReference type="NCBI Taxonomy" id="2663379"/>
    <lineage>
        <taxon>Bacteria</taxon>
        <taxon>Pseudomonadati</taxon>
        <taxon>Pseudomonadota</taxon>
        <taxon>Alphaproteobacteria</taxon>
        <taxon>Rhodobacterales</taxon>
        <taxon>Paracoccaceae</taxon>
        <taxon>Tritonibacter</taxon>
    </lineage>
</organism>
<dbReference type="GO" id="GO:0016301">
    <property type="term" value="F:kinase activity"/>
    <property type="evidence" value="ECO:0007669"/>
    <property type="project" value="UniProtKB-KW"/>
</dbReference>
<accession>A0A844AN33</accession>
<dbReference type="RefSeq" id="WP_153548532.1">
    <property type="nucleotide sequence ID" value="NZ_WIXK01000006.1"/>
</dbReference>
<gene>
    <name evidence="7" type="ORF">GG681_13260</name>
</gene>
<keyword evidence="2" id="KW-0808">Transferase</keyword>
<keyword evidence="3" id="KW-0547">Nucleotide-binding</keyword>
<dbReference type="PROSITE" id="PS00584">
    <property type="entry name" value="PFKB_KINASES_2"/>
    <property type="match status" value="1"/>
</dbReference>
<dbReference type="Pfam" id="PF00294">
    <property type="entry name" value="PfkB"/>
    <property type="match status" value="1"/>
</dbReference>
<protein>
    <submittedName>
        <fullName evidence="7">Carbohydrate kinase</fullName>
    </submittedName>
</protein>
<keyword evidence="8" id="KW-1185">Reference proteome</keyword>
<comment type="similarity">
    <text evidence="1">Belongs to the carbohydrate kinase PfkB family.</text>
</comment>
<dbReference type="InterPro" id="IPR011611">
    <property type="entry name" value="PfkB_dom"/>
</dbReference>
<dbReference type="AlphaFoldDB" id="A0A844AN33"/>
<dbReference type="SUPFAM" id="SSF53613">
    <property type="entry name" value="Ribokinase-like"/>
    <property type="match status" value="1"/>
</dbReference>
<dbReference type="Gene3D" id="3.40.1190.20">
    <property type="match status" value="1"/>
</dbReference>
<dbReference type="InterPro" id="IPR029056">
    <property type="entry name" value="Ribokinase-like"/>
</dbReference>
<evidence type="ECO:0000313" key="8">
    <source>
        <dbReference type="Proteomes" id="UP000436694"/>
    </source>
</evidence>
<evidence type="ECO:0000313" key="7">
    <source>
        <dbReference type="EMBL" id="MQY43609.1"/>
    </source>
</evidence>
<proteinExistence type="inferred from homology"/>
<evidence type="ECO:0000259" key="6">
    <source>
        <dbReference type="Pfam" id="PF00294"/>
    </source>
</evidence>
<evidence type="ECO:0000256" key="2">
    <source>
        <dbReference type="ARBA" id="ARBA00022679"/>
    </source>
</evidence>